<dbReference type="InterPro" id="IPR011009">
    <property type="entry name" value="Kinase-like_dom_sf"/>
</dbReference>
<dbReference type="Proteomes" id="UP000019335">
    <property type="component" value="Unassembled WGS sequence"/>
</dbReference>
<dbReference type="GO" id="GO:0005737">
    <property type="term" value="C:cytoplasm"/>
    <property type="evidence" value="ECO:0007669"/>
    <property type="project" value="TreeGrafter"/>
</dbReference>
<keyword evidence="3" id="KW-0418">Kinase</keyword>
<feature type="domain" description="Protein kinase" evidence="2">
    <location>
        <begin position="1"/>
        <end position="172"/>
    </location>
</feature>
<accession>W7TL00</accession>
<evidence type="ECO:0000313" key="3">
    <source>
        <dbReference type="EMBL" id="EWM21409.1"/>
    </source>
</evidence>
<proteinExistence type="predicted"/>
<dbReference type="InterPro" id="IPR050167">
    <property type="entry name" value="Ser_Thr_protein_kinase"/>
</dbReference>
<evidence type="ECO:0000259" key="2">
    <source>
        <dbReference type="PROSITE" id="PS50011"/>
    </source>
</evidence>
<dbReference type="InterPro" id="IPR000719">
    <property type="entry name" value="Prot_kinase_dom"/>
</dbReference>
<dbReference type="GO" id="GO:0005524">
    <property type="term" value="F:ATP binding"/>
    <property type="evidence" value="ECO:0007669"/>
    <property type="project" value="InterPro"/>
</dbReference>
<dbReference type="OrthoDB" id="4062651at2759"/>
<evidence type="ECO:0000313" key="4">
    <source>
        <dbReference type="Proteomes" id="UP000019335"/>
    </source>
</evidence>
<name>W7TL00_9STRA</name>
<evidence type="ECO:0000256" key="1">
    <source>
        <dbReference type="SAM" id="MobiDB-lite"/>
    </source>
</evidence>
<dbReference type="GO" id="GO:0004672">
    <property type="term" value="F:protein kinase activity"/>
    <property type="evidence" value="ECO:0007669"/>
    <property type="project" value="InterPro"/>
</dbReference>
<comment type="caution">
    <text evidence="3">The sequence shown here is derived from an EMBL/GenBank/DDBJ whole genome shotgun (WGS) entry which is preliminary data.</text>
</comment>
<dbReference type="GO" id="GO:0007165">
    <property type="term" value="P:signal transduction"/>
    <property type="evidence" value="ECO:0007669"/>
    <property type="project" value="TreeGrafter"/>
</dbReference>
<dbReference type="Pfam" id="PF00069">
    <property type="entry name" value="Pkinase"/>
    <property type="match status" value="1"/>
</dbReference>
<feature type="region of interest" description="Disordered" evidence="1">
    <location>
        <begin position="104"/>
        <end position="130"/>
    </location>
</feature>
<dbReference type="PANTHER" id="PTHR23257:SF963">
    <property type="entry name" value="AT08303P"/>
    <property type="match status" value="1"/>
</dbReference>
<feature type="compositionally biased region" description="Basic and acidic residues" evidence="1">
    <location>
        <begin position="107"/>
        <end position="124"/>
    </location>
</feature>
<dbReference type="PROSITE" id="PS00108">
    <property type="entry name" value="PROTEIN_KINASE_ST"/>
    <property type="match status" value="1"/>
</dbReference>
<gene>
    <name evidence="3" type="ORF">Naga_100466g5</name>
</gene>
<dbReference type="SMART" id="SM00220">
    <property type="entry name" value="S_TKc"/>
    <property type="match status" value="1"/>
</dbReference>
<sequence>MDVARGMEYLHRRGIMHRDLKPDNLLIDASGRVVIADFGLVWETGTYRYMASEVIRHEPYSTAADVYSFGIVLWETLSREQPFKGMTPIQAAFAVVRQGLLAPRSDPQTHVHPDSGHLKADTSRDRRRGSGGWRECLRCGGEGSQLEALPCGCKLMCRKVAKQSDKLITNNG</sequence>
<reference evidence="3 4" key="1">
    <citation type="journal article" date="2014" name="Mol. Plant">
        <title>Chromosome Scale Genome Assembly and Transcriptome Profiling of Nannochloropsis gaditana in Nitrogen Depletion.</title>
        <authorList>
            <person name="Corteggiani Carpinelli E."/>
            <person name="Telatin A."/>
            <person name="Vitulo N."/>
            <person name="Forcato C."/>
            <person name="D'Angelo M."/>
            <person name="Schiavon R."/>
            <person name="Vezzi A."/>
            <person name="Giacometti G.M."/>
            <person name="Morosinotto T."/>
            <person name="Valle G."/>
        </authorList>
    </citation>
    <scope>NUCLEOTIDE SEQUENCE [LARGE SCALE GENOMIC DNA]</scope>
    <source>
        <strain evidence="3 4">B-31</strain>
    </source>
</reference>
<dbReference type="EMBL" id="AZIL01002471">
    <property type="protein sequence ID" value="EWM21409.1"/>
    <property type="molecule type" value="Genomic_DNA"/>
</dbReference>
<dbReference type="AlphaFoldDB" id="W7TL00"/>
<organism evidence="3 4">
    <name type="scientific">Nannochloropsis gaditana</name>
    <dbReference type="NCBI Taxonomy" id="72520"/>
    <lineage>
        <taxon>Eukaryota</taxon>
        <taxon>Sar</taxon>
        <taxon>Stramenopiles</taxon>
        <taxon>Ochrophyta</taxon>
        <taxon>Eustigmatophyceae</taxon>
        <taxon>Eustigmatales</taxon>
        <taxon>Monodopsidaceae</taxon>
        <taxon>Nannochloropsis</taxon>
    </lineage>
</organism>
<dbReference type="PANTHER" id="PTHR23257">
    <property type="entry name" value="SERINE-THREONINE PROTEIN KINASE"/>
    <property type="match status" value="1"/>
</dbReference>
<protein>
    <submittedName>
        <fullName evidence="3">Protein kinase, catalytic domain protein</fullName>
    </submittedName>
</protein>
<keyword evidence="3" id="KW-0808">Transferase</keyword>
<dbReference type="Gene3D" id="1.10.510.10">
    <property type="entry name" value="Transferase(Phosphotransferase) domain 1"/>
    <property type="match status" value="1"/>
</dbReference>
<dbReference type="InterPro" id="IPR008271">
    <property type="entry name" value="Ser/Thr_kinase_AS"/>
</dbReference>
<dbReference type="PROSITE" id="PS50011">
    <property type="entry name" value="PROTEIN_KINASE_DOM"/>
    <property type="match status" value="1"/>
</dbReference>
<dbReference type="SUPFAM" id="SSF56112">
    <property type="entry name" value="Protein kinase-like (PK-like)"/>
    <property type="match status" value="1"/>
</dbReference>
<keyword evidence="4" id="KW-1185">Reference proteome</keyword>